<proteinExistence type="predicted"/>
<protein>
    <submittedName>
        <fullName evidence="2">Putative transmembrane protein</fullName>
    </submittedName>
</protein>
<keyword evidence="1 2" id="KW-0812">Transmembrane</keyword>
<sequence length="269" mass="28802">MIVIPAVVPPLPHENRWSRNLPPSTALTWLAQGWQDFRTSPGPSIAYGILIFLLSAIVIHGLFLFGRDYILFPALAGFMVMGPLLALGTYAKSRQIARGEPVSLMRMILVKPAAGAQILFTGVLLCLLMLVWMRAAVIVYALFFGVRPFPGLDHVAEMLFTTPVGWAMLIVGSAVGALFAAFSFAISAFSLPMLLEQRVDALTAMGTSFALVGKNLPVMLAWGAIVLGLFLVSLVTGLLGLIIVFPVLGHGTWHAYQAMKAAPVAAEAG</sequence>
<organism evidence="2 3">
    <name type="scientific">Afipia carboxidovorans (strain ATCC 49405 / DSM 1227 / KCTC 32145 / OM5)</name>
    <name type="common">Oligotropha carboxidovorans</name>
    <dbReference type="NCBI Taxonomy" id="504832"/>
    <lineage>
        <taxon>Bacteria</taxon>
        <taxon>Pseudomonadati</taxon>
        <taxon>Pseudomonadota</taxon>
        <taxon>Alphaproteobacteria</taxon>
        <taxon>Hyphomicrobiales</taxon>
        <taxon>Nitrobacteraceae</taxon>
        <taxon>Afipia</taxon>
    </lineage>
</organism>
<feature type="transmembrane region" description="Helical" evidence="1">
    <location>
        <begin position="164"/>
        <end position="195"/>
    </location>
</feature>
<feature type="transmembrane region" description="Helical" evidence="1">
    <location>
        <begin position="69"/>
        <end position="91"/>
    </location>
</feature>
<dbReference type="HOGENOM" id="CLU_067791_0_0_5"/>
<dbReference type="Pfam" id="PF09955">
    <property type="entry name" value="DUF2189"/>
    <property type="match status" value="1"/>
</dbReference>
<dbReference type="KEGG" id="ocg:OCA5_c09610"/>
<name>B6JIK4_AFIC5</name>
<feature type="transmembrane region" description="Helical" evidence="1">
    <location>
        <begin position="112"/>
        <end position="144"/>
    </location>
</feature>
<keyword evidence="1" id="KW-1133">Transmembrane helix</keyword>
<accession>B6JIK4</accession>
<keyword evidence="3" id="KW-1185">Reference proteome</keyword>
<dbReference type="PATRIC" id="fig|504832.7.peg.1019"/>
<evidence type="ECO:0000313" key="3">
    <source>
        <dbReference type="Proteomes" id="UP000007730"/>
    </source>
</evidence>
<dbReference type="EMBL" id="CP002826">
    <property type="protein sequence ID" value="AEI05682.1"/>
    <property type="molecule type" value="Genomic_DNA"/>
</dbReference>
<feature type="transmembrane region" description="Helical" evidence="1">
    <location>
        <begin position="45"/>
        <end position="63"/>
    </location>
</feature>
<dbReference type="Proteomes" id="UP000007730">
    <property type="component" value="Chromosome"/>
</dbReference>
<evidence type="ECO:0000256" key="1">
    <source>
        <dbReference type="SAM" id="Phobius"/>
    </source>
</evidence>
<dbReference type="eggNOG" id="COG5473">
    <property type="taxonomic scope" value="Bacteria"/>
</dbReference>
<gene>
    <name evidence="2" type="ordered locus">OCA5_c09610</name>
</gene>
<evidence type="ECO:0000313" key="2">
    <source>
        <dbReference type="EMBL" id="AEI05682.1"/>
    </source>
</evidence>
<dbReference type="STRING" id="504832.OCA5_c09610"/>
<feature type="transmembrane region" description="Helical" evidence="1">
    <location>
        <begin position="216"/>
        <end position="245"/>
    </location>
</feature>
<reference evidence="2" key="1">
    <citation type="journal article" date="2011" name="J. Bacteriol.">
        <title>Complete genome sequences of the chemolithoautotrophic Oligotropha carboxidovorans strains OM4 and OM5.</title>
        <authorList>
            <person name="Volland S."/>
            <person name="Rachinger M."/>
            <person name="Strittmatter A."/>
            <person name="Daniel R."/>
            <person name="Gottschalk G."/>
            <person name="Meyer O."/>
        </authorList>
    </citation>
    <scope>NUCLEOTIDE SEQUENCE [LARGE SCALE GENOMIC DNA]</scope>
    <source>
        <strain evidence="2">OM5</strain>
    </source>
</reference>
<dbReference type="AlphaFoldDB" id="B6JIK4"/>
<keyword evidence="1" id="KW-0472">Membrane</keyword>
<dbReference type="OrthoDB" id="9809543at2"/>
<dbReference type="InterPro" id="IPR018692">
    <property type="entry name" value="DUF2189"/>
</dbReference>
<dbReference type="RefSeq" id="WP_012564274.1">
    <property type="nucleotide sequence ID" value="NC_011386.1"/>
</dbReference>
<dbReference type="KEGG" id="oca:OCAR_7143"/>